<dbReference type="KEGG" id="din:Selin_1257"/>
<dbReference type="Pfam" id="PF08668">
    <property type="entry name" value="HDOD"/>
    <property type="match status" value="1"/>
</dbReference>
<dbReference type="InterPro" id="IPR052340">
    <property type="entry name" value="RNase_Y/CdgJ"/>
</dbReference>
<dbReference type="PROSITE" id="PS50883">
    <property type="entry name" value="EAL"/>
    <property type="match status" value="1"/>
</dbReference>
<dbReference type="PIRSF" id="PIRSF003180">
    <property type="entry name" value="DiGMPpdiest_YuxH"/>
    <property type="match status" value="1"/>
</dbReference>
<dbReference type="Gene3D" id="3.20.20.450">
    <property type="entry name" value="EAL domain"/>
    <property type="match status" value="1"/>
</dbReference>
<dbReference type="InterPro" id="IPR014408">
    <property type="entry name" value="dGMP_Pdiesterase_EAL/HD-GYP"/>
</dbReference>
<name>E6W516_DESIS</name>
<evidence type="ECO:0000259" key="2">
    <source>
        <dbReference type="PROSITE" id="PS51833"/>
    </source>
</evidence>
<dbReference type="PANTHER" id="PTHR33525">
    <property type="match status" value="1"/>
</dbReference>
<accession>E6W516</accession>
<evidence type="ECO:0000313" key="4">
    <source>
        <dbReference type="Proteomes" id="UP000002572"/>
    </source>
</evidence>
<dbReference type="STRING" id="653733.Selin_1257"/>
<dbReference type="InParanoid" id="E6W516"/>
<dbReference type="InterPro" id="IPR001633">
    <property type="entry name" value="EAL_dom"/>
</dbReference>
<reference evidence="3 4" key="1">
    <citation type="submission" date="2010-12" db="EMBL/GenBank/DDBJ databases">
        <title>Complete sequence of Desulfurispirillum indicum S5.</title>
        <authorList>
            <consortium name="US DOE Joint Genome Institute"/>
            <person name="Lucas S."/>
            <person name="Copeland A."/>
            <person name="Lapidus A."/>
            <person name="Cheng J.-F."/>
            <person name="Goodwin L."/>
            <person name="Pitluck S."/>
            <person name="Chertkov O."/>
            <person name="Held B."/>
            <person name="Detter J.C."/>
            <person name="Han C."/>
            <person name="Tapia R."/>
            <person name="Land M."/>
            <person name="Hauser L."/>
            <person name="Kyrpides N."/>
            <person name="Ivanova N."/>
            <person name="Mikhailova N."/>
            <person name="Haggblom M."/>
            <person name="Rauschenbach I."/>
            <person name="Bini E."/>
            <person name="Woyke T."/>
        </authorList>
    </citation>
    <scope>NUCLEOTIDE SEQUENCE [LARGE SCALE GENOMIC DNA]</scope>
    <source>
        <strain evidence="4">ATCC BAA-1389 / DSM 22839 / S5</strain>
    </source>
</reference>
<dbReference type="InterPro" id="IPR013976">
    <property type="entry name" value="HDOD"/>
</dbReference>
<dbReference type="RefSeq" id="WP_013505873.1">
    <property type="nucleotide sequence ID" value="NC_014836.1"/>
</dbReference>
<evidence type="ECO:0000313" key="3">
    <source>
        <dbReference type="EMBL" id="ADU65992.1"/>
    </source>
</evidence>
<dbReference type="InterPro" id="IPR035919">
    <property type="entry name" value="EAL_sf"/>
</dbReference>
<dbReference type="Pfam" id="PF00563">
    <property type="entry name" value="EAL"/>
    <property type="match status" value="1"/>
</dbReference>
<keyword evidence="4" id="KW-1185">Reference proteome</keyword>
<dbReference type="EMBL" id="CP002432">
    <property type="protein sequence ID" value="ADU65992.1"/>
    <property type="molecule type" value="Genomic_DNA"/>
</dbReference>
<evidence type="ECO:0000259" key="1">
    <source>
        <dbReference type="PROSITE" id="PS50883"/>
    </source>
</evidence>
<sequence>MDDVFIARQPILDDRQQVCAYEFLFRQGGSANHAEVIDVNHVSARMITNIFGNFGAENLTSGGTGFINVDRNLLMGEAVEIIPRENFVLEILESCRVDQFLIRRVDELRDKGYRFALDDFEFTAEYVEKFTPLLKKVEYIKIEVPSINRERFPKQIELLKRFSVKLLAEKVETREEYEYCRDLGINYFQGYYFAKPQIMQQKSIEPSKLSIMNLVTLIRSDAENIKIVEAFRQSPQLTFLLLRFINSGAMFLRNRIESVQQAIVMIGMRQLLNWLMLLVYANPSKEHLGVYDAVFQTALFRAKLMENLFVAIEKNAVSRRSDTAFFVGVLSLVDVVFHSLKEDILTRLNVPQDIYEAVVNYDGLLGKLLWLVMVSEQDDYTLVQGALQEMNVSVEHYNQAKLSAYQWITDFISGI</sequence>
<protein>
    <submittedName>
        <fullName evidence="3">EAL domain protein</fullName>
    </submittedName>
</protein>
<dbReference type="AlphaFoldDB" id="E6W516"/>
<dbReference type="SUPFAM" id="SSF141868">
    <property type="entry name" value="EAL domain-like"/>
    <property type="match status" value="1"/>
</dbReference>
<proteinExistence type="predicted"/>
<dbReference type="eggNOG" id="COG3434">
    <property type="taxonomic scope" value="Bacteria"/>
</dbReference>
<dbReference type="OrthoDB" id="9804751at2"/>
<feature type="domain" description="EAL" evidence="1">
    <location>
        <begin position="1"/>
        <end position="210"/>
    </location>
</feature>
<organism evidence="3 4">
    <name type="scientific">Desulfurispirillum indicum (strain ATCC BAA-1389 / DSM 22839 / S5)</name>
    <dbReference type="NCBI Taxonomy" id="653733"/>
    <lineage>
        <taxon>Bacteria</taxon>
        <taxon>Pseudomonadati</taxon>
        <taxon>Chrysiogenota</taxon>
        <taxon>Chrysiogenia</taxon>
        <taxon>Chrysiogenales</taxon>
        <taxon>Chrysiogenaceae</taxon>
        <taxon>Desulfurispirillum</taxon>
    </lineage>
</organism>
<dbReference type="PANTHER" id="PTHR33525:SF4">
    <property type="entry name" value="CYCLIC DI-GMP PHOSPHODIESTERASE CDGJ"/>
    <property type="match status" value="1"/>
</dbReference>
<gene>
    <name evidence="3" type="ordered locus">Selin_1257</name>
</gene>
<dbReference type="HOGENOM" id="CLU_044951_1_1_0"/>
<dbReference type="SMART" id="SM00052">
    <property type="entry name" value="EAL"/>
    <property type="match status" value="1"/>
</dbReference>
<dbReference type="SUPFAM" id="SSF109604">
    <property type="entry name" value="HD-domain/PDEase-like"/>
    <property type="match status" value="1"/>
</dbReference>
<dbReference type="PROSITE" id="PS51833">
    <property type="entry name" value="HDOD"/>
    <property type="match status" value="1"/>
</dbReference>
<feature type="domain" description="HDOD" evidence="2">
    <location>
        <begin position="204"/>
        <end position="396"/>
    </location>
</feature>
<dbReference type="Proteomes" id="UP000002572">
    <property type="component" value="Chromosome"/>
</dbReference>
<dbReference type="Gene3D" id="1.10.3210.10">
    <property type="entry name" value="Hypothetical protein af1432"/>
    <property type="match status" value="1"/>
</dbReference>